<feature type="region of interest" description="Disordered" evidence="6">
    <location>
        <begin position="65"/>
        <end position="84"/>
    </location>
</feature>
<name>A0A2H0ALZ1_9BACT</name>
<protein>
    <recommendedName>
        <fullName evidence="4 5">Large ribosomal subunit protein uL29</fullName>
    </recommendedName>
</protein>
<organism evidence="7 8">
    <name type="scientific">Candidatus Colwellbacteria bacterium CG23_combo_of_CG06-09_8_20_14_all_42_19</name>
    <dbReference type="NCBI Taxonomy" id="1974541"/>
    <lineage>
        <taxon>Bacteria</taxon>
        <taxon>Candidatus Colwelliibacteriota</taxon>
    </lineage>
</organism>
<dbReference type="Pfam" id="PF00831">
    <property type="entry name" value="Ribosomal_L29"/>
    <property type="match status" value="1"/>
</dbReference>
<dbReference type="GO" id="GO:0005840">
    <property type="term" value="C:ribosome"/>
    <property type="evidence" value="ECO:0007669"/>
    <property type="project" value="UniProtKB-KW"/>
</dbReference>
<evidence type="ECO:0000256" key="1">
    <source>
        <dbReference type="ARBA" id="ARBA00009254"/>
    </source>
</evidence>
<accession>A0A2H0ALZ1</accession>
<keyword evidence="3 5" id="KW-0687">Ribonucleoprotein</keyword>
<evidence type="ECO:0000256" key="6">
    <source>
        <dbReference type="SAM" id="MobiDB-lite"/>
    </source>
</evidence>
<evidence type="ECO:0000256" key="5">
    <source>
        <dbReference type="HAMAP-Rule" id="MF_00374"/>
    </source>
</evidence>
<reference evidence="7 8" key="1">
    <citation type="submission" date="2017-09" db="EMBL/GenBank/DDBJ databases">
        <title>Depth-based differentiation of microbial function through sediment-hosted aquifers and enrichment of novel symbionts in the deep terrestrial subsurface.</title>
        <authorList>
            <person name="Probst A.J."/>
            <person name="Ladd B."/>
            <person name="Jarett J.K."/>
            <person name="Geller-Mcgrath D.E."/>
            <person name="Sieber C.M."/>
            <person name="Emerson J.B."/>
            <person name="Anantharaman K."/>
            <person name="Thomas B.C."/>
            <person name="Malmstrom R."/>
            <person name="Stieglmeier M."/>
            <person name="Klingl A."/>
            <person name="Woyke T."/>
            <person name="Ryan C.M."/>
            <person name="Banfield J.F."/>
        </authorList>
    </citation>
    <scope>NUCLEOTIDE SEQUENCE [LARGE SCALE GENOMIC DNA]</scope>
    <source>
        <strain evidence="7">CG23_combo_of_CG06-09_8_20_14_all_42_19</strain>
    </source>
</reference>
<dbReference type="AlphaFoldDB" id="A0A2H0ALZ1"/>
<evidence type="ECO:0000256" key="3">
    <source>
        <dbReference type="ARBA" id="ARBA00023274"/>
    </source>
</evidence>
<evidence type="ECO:0000256" key="4">
    <source>
        <dbReference type="ARBA" id="ARBA00035204"/>
    </source>
</evidence>
<dbReference type="Gene3D" id="1.10.287.310">
    <property type="match status" value="1"/>
</dbReference>
<dbReference type="Proteomes" id="UP000230007">
    <property type="component" value="Unassembled WGS sequence"/>
</dbReference>
<sequence length="84" mass="9843">MKKSDIKNLKSKNIAELIKNLQERQELLRAAKFDLAAGKVKNIFFIKDTKKTIARIKTFINLRDKEKSLPTGRQENDKRQNDKK</sequence>
<comment type="similarity">
    <text evidence="1 5">Belongs to the universal ribosomal protein uL29 family.</text>
</comment>
<dbReference type="EMBL" id="PCSK01000012">
    <property type="protein sequence ID" value="PIP46442.1"/>
    <property type="molecule type" value="Genomic_DNA"/>
</dbReference>
<evidence type="ECO:0000313" key="7">
    <source>
        <dbReference type="EMBL" id="PIP46442.1"/>
    </source>
</evidence>
<comment type="caution">
    <text evidence="7">The sequence shown here is derived from an EMBL/GenBank/DDBJ whole genome shotgun (WGS) entry which is preliminary data.</text>
</comment>
<keyword evidence="2 5" id="KW-0689">Ribosomal protein</keyword>
<dbReference type="GO" id="GO:1990904">
    <property type="term" value="C:ribonucleoprotein complex"/>
    <property type="evidence" value="ECO:0007669"/>
    <property type="project" value="UniProtKB-KW"/>
</dbReference>
<dbReference type="GO" id="GO:0006412">
    <property type="term" value="P:translation"/>
    <property type="evidence" value="ECO:0007669"/>
    <property type="project" value="UniProtKB-UniRule"/>
</dbReference>
<dbReference type="GO" id="GO:0003735">
    <property type="term" value="F:structural constituent of ribosome"/>
    <property type="evidence" value="ECO:0007669"/>
    <property type="project" value="InterPro"/>
</dbReference>
<evidence type="ECO:0000313" key="8">
    <source>
        <dbReference type="Proteomes" id="UP000230007"/>
    </source>
</evidence>
<proteinExistence type="inferred from homology"/>
<dbReference type="InterPro" id="IPR001854">
    <property type="entry name" value="Ribosomal_uL29"/>
</dbReference>
<dbReference type="SUPFAM" id="SSF46561">
    <property type="entry name" value="Ribosomal protein L29 (L29p)"/>
    <property type="match status" value="1"/>
</dbReference>
<dbReference type="InterPro" id="IPR036049">
    <property type="entry name" value="Ribosomal_uL29_sf"/>
</dbReference>
<evidence type="ECO:0000256" key="2">
    <source>
        <dbReference type="ARBA" id="ARBA00022980"/>
    </source>
</evidence>
<dbReference type="NCBIfam" id="TIGR00012">
    <property type="entry name" value="L29"/>
    <property type="match status" value="1"/>
</dbReference>
<dbReference type="HAMAP" id="MF_00374">
    <property type="entry name" value="Ribosomal_uL29"/>
    <property type="match status" value="1"/>
</dbReference>
<gene>
    <name evidence="5 7" type="primary">rpmC</name>
    <name evidence="7" type="ORF">COX15_00605</name>
</gene>